<dbReference type="Proteomes" id="UP000011765">
    <property type="component" value="Chromosome"/>
</dbReference>
<name>M1E706_9BACT</name>
<dbReference type="InterPro" id="IPR051699">
    <property type="entry name" value="Rpn/YhgA-like_nuclease"/>
</dbReference>
<dbReference type="KEGG" id="tnr:Thena_1458"/>
<dbReference type="RefSeq" id="WP_013756792.1">
    <property type="nucleotide sequence ID" value="NC_015499.1"/>
</dbReference>
<proteinExistence type="predicted"/>
<gene>
    <name evidence="2" type="ORF">Thena_1458</name>
</gene>
<protein>
    <recommendedName>
        <fullName evidence="1">Transposase (putative) YhgA-like domain-containing protein</fullName>
    </recommendedName>
</protein>
<dbReference type="Pfam" id="PF04754">
    <property type="entry name" value="Transposase_31"/>
    <property type="match status" value="1"/>
</dbReference>
<reference evidence="2 3" key="1">
    <citation type="submission" date="2011-04" db="EMBL/GenBank/DDBJ databases">
        <title>The complete genome of Thermodesulfobium narugense DSM 14796.</title>
        <authorList>
            <consortium name="US DOE Joint Genome Institute (JGI-PGF)"/>
            <person name="Lucas S."/>
            <person name="Han J."/>
            <person name="Lapidus A."/>
            <person name="Bruce D."/>
            <person name="Goodwin L."/>
            <person name="Pitluck S."/>
            <person name="Peters L."/>
            <person name="Kyrpides N."/>
            <person name="Mavromatis K."/>
            <person name="Pagani I."/>
            <person name="Ivanova N."/>
            <person name="Ovchinnikova G."/>
            <person name="Zhang X."/>
            <person name="Saunders L."/>
            <person name="Detter J.C."/>
            <person name="Tapia R."/>
            <person name="Han C."/>
            <person name="Land M."/>
            <person name="Hauser L."/>
            <person name="Markowitz V."/>
            <person name="Cheng J.-F."/>
            <person name="Hugenholtz P."/>
            <person name="Woyke T."/>
            <person name="Wu D."/>
            <person name="Spring S."/>
            <person name="Schroeder M."/>
            <person name="Brambilla E."/>
            <person name="Klenk H.-P."/>
            <person name="Eisen J.A."/>
        </authorList>
    </citation>
    <scope>NUCLEOTIDE SEQUENCE [LARGE SCALE GENOMIC DNA]</scope>
    <source>
        <strain evidence="2 3">DSM 14796</strain>
    </source>
</reference>
<organism evidence="2 3">
    <name type="scientific">Thermodesulfobium narugense DSM 14796</name>
    <dbReference type="NCBI Taxonomy" id="747365"/>
    <lineage>
        <taxon>Bacteria</taxon>
        <taxon>Pseudomonadati</taxon>
        <taxon>Thermodesulfobiota</taxon>
        <taxon>Thermodesulfobiia</taxon>
        <taxon>Thermodesulfobiales</taxon>
        <taxon>Thermodesulfobiaceae</taxon>
        <taxon>Thermodesulfobium</taxon>
    </lineage>
</organism>
<evidence type="ECO:0000259" key="1">
    <source>
        <dbReference type="Pfam" id="PF04754"/>
    </source>
</evidence>
<dbReference type="OrthoDB" id="1721986at2"/>
<evidence type="ECO:0000313" key="3">
    <source>
        <dbReference type="Proteomes" id="UP000011765"/>
    </source>
</evidence>
<dbReference type="HOGENOM" id="CLU_059548_0_0_9"/>
<accession>M1E706</accession>
<dbReference type="GO" id="GO:1990238">
    <property type="term" value="F:double-stranded DNA endonuclease activity"/>
    <property type="evidence" value="ECO:0007669"/>
    <property type="project" value="TreeGrafter"/>
</dbReference>
<dbReference type="AlphaFoldDB" id="M1E706"/>
<evidence type="ECO:0000313" key="2">
    <source>
        <dbReference type="EMBL" id="AEE15071.1"/>
    </source>
</evidence>
<dbReference type="PANTHER" id="PTHR34611">
    <property type="match status" value="1"/>
</dbReference>
<dbReference type="InterPro" id="IPR006842">
    <property type="entry name" value="Transposase_31"/>
</dbReference>
<dbReference type="eggNOG" id="COG5464">
    <property type="taxonomic scope" value="Bacteria"/>
</dbReference>
<dbReference type="PANTHER" id="PTHR34611:SF2">
    <property type="entry name" value="INACTIVE RECOMBINATION-PROMOTING NUCLEASE-LIKE PROTEIN RPNE-RELATED"/>
    <property type="match status" value="1"/>
</dbReference>
<dbReference type="GO" id="GO:0006310">
    <property type="term" value="P:DNA recombination"/>
    <property type="evidence" value="ECO:0007669"/>
    <property type="project" value="TreeGrafter"/>
</dbReference>
<dbReference type="STRING" id="747365.Thena_1458"/>
<sequence>MEDIYQTHDKFFKQIISNIENAKSFVEFSLPKEILEQLDLDTIKPINTEKISKKYKRFNLDIAFRFQTKTSSAQVYYLLEHKSETGSFSNIQILSYMLAIWEEDMKNKRPIEPIIPVVFYHGKTNWDKPIDFSDLFEEKYIYKDYLPAFKYILIDTNKIEEERFRLNINNKCLLSALLLFKFIFLGKDLNKYSEILYIVKDLDLDEFLIYLMYITTVNDLEEEEIKTILDSTVGGDKMAPVIEKWIEKGREEGIKKGKEEGLLEGMEKGKIEGMIIEAQDLLLDAIEAKFDKVPRDIKLMVKKTKDRDKLRSILKATIKVQSIDEIRDMF</sequence>
<dbReference type="EMBL" id="CP002690">
    <property type="protein sequence ID" value="AEE15071.1"/>
    <property type="molecule type" value="Genomic_DNA"/>
</dbReference>
<keyword evidence="3" id="KW-1185">Reference proteome</keyword>
<feature type="domain" description="Transposase (putative) YhgA-like" evidence="1">
    <location>
        <begin position="7"/>
        <end position="192"/>
    </location>
</feature>